<organism evidence="2 3">
    <name type="scientific">Nocardioides aurantiacus</name>
    <dbReference type="NCBI Taxonomy" id="86796"/>
    <lineage>
        <taxon>Bacteria</taxon>
        <taxon>Bacillati</taxon>
        <taxon>Actinomycetota</taxon>
        <taxon>Actinomycetes</taxon>
        <taxon>Propionibacteriales</taxon>
        <taxon>Nocardioidaceae</taxon>
        <taxon>Nocardioides</taxon>
    </lineage>
</organism>
<dbReference type="RefSeq" id="WP_123390542.1">
    <property type="nucleotide sequence ID" value="NZ_RKHO01000001.1"/>
</dbReference>
<evidence type="ECO:0000313" key="3">
    <source>
        <dbReference type="Proteomes" id="UP000281738"/>
    </source>
</evidence>
<evidence type="ECO:0008006" key="4">
    <source>
        <dbReference type="Google" id="ProtNLM"/>
    </source>
</evidence>
<accession>A0A3N2CUD9</accession>
<dbReference type="PROSITE" id="PS51257">
    <property type="entry name" value="PROKAR_LIPOPROTEIN"/>
    <property type="match status" value="1"/>
</dbReference>
<reference evidence="2 3" key="1">
    <citation type="submission" date="2018-11" db="EMBL/GenBank/DDBJ databases">
        <title>Sequencing the genomes of 1000 actinobacteria strains.</title>
        <authorList>
            <person name="Klenk H.-P."/>
        </authorList>
    </citation>
    <scope>NUCLEOTIDE SEQUENCE [LARGE SCALE GENOMIC DNA]</scope>
    <source>
        <strain evidence="2 3">DSM 12652</strain>
    </source>
</reference>
<comment type="caution">
    <text evidence="2">The sequence shown here is derived from an EMBL/GenBank/DDBJ whole genome shotgun (WGS) entry which is preliminary data.</text>
</comment>
<protein>
    <recommendedName>
        <fullName evidence="4">Lipoprotein</fullName>
    </recommendedName>
</protein>
<keyword evidence="1" id="KW-0732">Signal</keyword>
<name>A0A3N2CUD9_9ACTN</name>
<dbReference type="AlphaFoldDB" id="A0A3N2CUD9"/>
<sequence>MRYWSCVLTTALLALTGCASDPEGTGNKFEEAPQIAESLGCTGSDMEVAPNVAPSKFAAQTVRCNARGDIGYVTVDYFEDAESRDKHVDLGVSRGQLFVVGEPWTVNVDTERQLKAVVKIVGGKATIDESGEVVIP</sequence>
<evidence type="ECO:0000313" key="2">
    <source>
        <dbReference type="EMBL" id="ROR91150.1"/>
    </source>
</evidence>
<evidence type="ECO:0000256" key="1">
    <source>
        <dbReference type="SAM" id="SignalP"/>
    </source>
</evidence>
<keyword evidence="3" id="KW-1185">Reference proteome</keyword>
<dbReference type="Proteomes" id="UP000281738">
    <property type="component" value="Unassembled WGS sequence"/>
</dbReference>
<dbReference type="EMBL" id="RKHO01000001">
    <property type="protein sequence ID" value="ROR91150.1"/>
    <property type="molecule type" value="Genomic_DNA"/>
</dbReference>
<proteinExistence type="predicted"/>
<gene>
    <name evidence="2" type="ORF">EDD33_2012</name>
</gene>
<feature type="chain" id="PRO_5039058014" description="Lipoprotein" evidence="1">
    <location>
        <begin position="20"/>
        <end position="136"/>
    </location>
</feature>
<feature type="signal peptide" evidence="1">
    <location>
        <begin position="1"/>
        <end position="19"/>
    </location>
</feature>